<dbReference type="InterPro" id="IPR017853">
    <property type="entry name" value="GH"/>
</dbReference>
<proteinExistence type="predicted"/>
<dbReference type="Proteomes" id="UP001225646">
    <property type="component" value="Unassembled WGS sequence"/>
</dbReference>
<gene>
    <name evidence="6" type="ORF">J2S06_001235</name>
</gene>
<dbReference type="CDD" id="cd00118">
    <property type="entry name" value="LysM"/>
    <property type="match status" value="2"/>
</dbReference>
<evidence type="ECO:0000256" key="1">
    <source>
        <dbReference type="ARBA" id="ARBA00022801"/>
    </source>
</evidence>
<dbReference type="PROSITE" id="PS51782">
    <property type="entry name" value="LYSM"/>
    <property type="match status" value="2"/>
</dbReference>
<dbReference type="Pfam" id="PF00704">
    <property type="entry name" value="Glyco_hydro_18"/>
    <property type="match status" value="1"/>
</dbReference>
<dbReference type="Gene3D" id="3.20.20.80">
    <property type="entry name" value="Glycosidases"/>
    <property type="match status" value="1"/>
</dbReference>
<feature type="chain" id="PRO_5045527955" evidence="3">
    <location>
        <begin position="25"/>
        <end position="453"/>
    </location>
</feature>
<keyword evidence="1" id="KW-0378">Hydrolase</keyword>
<dbReference type="InterPro" id="IPR011583">
    <property type="entry name" value="Chitinase_II/V-like_cat"/>
</dbReference>
<dbReference type="Pfam" id="PF01476">
    <property type="entry name" value="LysM"/>
    <property type="match status" value="2"/>
</dbReference>
<dbReference type="PANTHER" id="PTHR46066:SF2">
    <property type="entry name" value="CHITINASE DOMAIN-CONTAINING PROTEIN 1"/>
    <property type="match status" value="1"/>
</dbReference>
<keyword evidence="7" id="KW-1185">Reference proteome</keyword>
<sequence>MKRTTVRLFLILSMMLSSIFSVHVQHGQANSNPYVLYEVKSGDSLWKVSKRYGYSVETIKKLNGLSQNTIVPGQSLLIPSDTYIVLHGESLFDIAFRHSIPISLLAQHNHIKTHDAISPGRKIKVPQIPNRSIKTGGYFVPKGYEADLNIINRYSPLITNIGVFEYHPNWNGNLSSLSANHIIKEAWIKHSYPVAVVTNLSSRGFDPDMSHHLLTNQATRKNLINNIDRLLRTHDYKGVNIDFEGLRPQDRQAFNQFMKELRQKLKPSGFTISIAVPPKQADHYPEYHSAYDYKTLGKMVDQFFIMAYDWHWPGGSPGPIAPYQKVKETLNYAIKVIPKNKIYLGIAMYAYDWRYDQNGKTKGQAYSQQLAIDKAVTYGSPIIYDLASRSPHFVYTDANGLMHEVWFEDARSIWSKYRLVAEYGIAGMGGWQLGLPFPQAETLLKDRFHIQKP</sequence>
<evidence type="ECO:0000256" key="3">
    <source>
        <dbReference type="SAM" id="SignalP"/>
    </source>
</evidence>
<keyword evidence="3" id="KW-0732">Signal</keyword>
<dbReference type="PROSITE" id="PS51910">
    <property type="entry name" value="GH18_2"/>
    <property type="match status" value="1"/>
</dbReference>
<accession>A0ABT9VMG2</accession>
<dbReference type="InterPro" id="IPR036779">
    <property type="entry name" value="LysM_dom_sf"/>
</dbReference>
<evidence type="ECO:0000256" key="2">
    <source>
        <dbReference type="ARBA" id="ARBA00023295"/>
    </source>
</evidence>
<dbReference type="SUPFAM" id="SSF54106">
    <property type="entry name" value="LysM domain"/>
    <property type="match status" value="2"/>
</dbReference>
<organism evidence="6 7">
    <name type="scientific">Aeribacillus alveayuensis</name>
    <dbReference type="NCBI Taxonomy" id="279215"/>
    <lineage>
        <taxon>Bacteria</taxon>
        <taxon>Bacillati</taxon>
        <taxon>Bacillota</taxon>
        <taxon>Bacilli</taxon>
        <taxon>Bacillales</taxon>
        <taxon>Bacillaceae</taxon>
        <taxon>Aeribacillus</taxon>
    </lineage>
</organism>
<feature type="domain" description="LysM" evidence="4">
    <location>
        <begin position="35"/>
        <end position="78"/>
    </location>
</feature>
<evidence type="ECO:0000259" key="5">
    <source>
        <dbReference type="PROSITE" id="PS51910"/>
    </source>
</evidence>
<dbReference type="EMBL" id="JAUSTR010000003">
    <property type="protein sequence ID" value="MDQ0162159.1"/>
    <property type="molecule type" value="Genomic_DNA"/>
</dbReference>
<dbReference type="SMART" id="SM00257">
    <property type="entry name" value="LysM"/>
    <property type="match status" value="2"/>
</dbReference>
<dbReference type="SUPFAM" id="SSF51445">
    <property type="entry name" value="(Trans)glycosidases"/>
    <property type="match status" value="1"/>
</dbReference>
<dbReference type="SMART" id="SM00636">
    <property type="entry name" value="Glyco_18"/>
    <property type="match status" value="1"/>
</dbReference>
<name>A0ABT9VMG2_9BACI</name>
<dbReference type="PANTHER" id="PTHR46066">
    <property type="entry name" value="CHITINASE DOMAIN-CONTAINING PROTEIN 1 FAMILY MEMBER"/>
    <property type="match status" value="1"/>
</dbReference>
<feature type="domain" description="LysM" evidence="4">
    <location>
        <begin position="81"/>
        <end position="125"/>
    </location>
</feature>
<keyword evidence="2" id="KW-0326">Glycosidase</keyword>
<comment type="caution">
    <text evidence="6">The sequence shown here is derived from an EMBL/GenBank/DDBJ whole genome shotgun (WGS) entry which is preliminary data.</text>
</comment>
<dbReference type="InterPro" id="IPR001223">
    <property type="entry name" value="Glyco_hydro18_cat"/>
</dbReference>
<reference evidence="6 7" key="1">
    <citation type="submission" date="2023-07" db="EMBL/GenBank/DDBJ databases">
        <title>Genomic Encyclopedia of Type Strains, Phase IV (KMG-IV): sequencing the most valuable type-strain genomes for metagenomic binning, comparative biology and taxonomic classification.</title>
        <authorList>
            <person name="Goeker M."/>
        </authorList>
    </citation>
    <scope>NUCLEOTIDE SEQUENCE [LARGE SCALE GENOMIC DNA]</scope>
    <source>
        <strain evidence="6 7">DSM 19092</strain>
    </source>
</reference>
<dbReference type="InterPro" id="IPR029070">
    <property type="entry name" value="Chitinase_insertion_sf"/>
</dbReference>
<dbReference type="InterPro" id="IPR041704">
    <property type="entry name" value="CFLE_GH18"/>
</dbReference>
<protein>
    <submittedName>
        <fullName evidence="6">Spore germination protein</fullName>
    </submittedName>
</protein>
<evidence type="ECO:0000259" key="4">
    <source>
        <dbReference type="PROSITE" id="PS51782"/>
    </source>
</evidence>
<feature type="domain" description="GH18" evidence="5">
    <location>
        <begin position="133"/>
        <end position="453"/>
    </location>
</feature>
<evidence type="ECO:0000313" key="6">
    <source>
        <dbReference type="EMBL" id="MDQ0162159.1"/>
    </source>
</evidence>
<dbReference type="Gene3D" id="3.10.50.10">
    <property type="match status" value="1"/>
</dbReference>
<feature type="signal peptide" evidence="3">
    <location>
        <begin position="1"/>
        <end position="24"/>
    </location>
</feature>
<dbReference type="CDD" id="cd02874">
    <property type="entry name" value="GH18_CFLE_spore_hydrolase"/>
    <property type="match status" value="1"/>
</dbReference>
<evidence type="ECO:0000313" key="7">
    <source>
        <dbReference type="Proteomes" id="UP001225646"/>
    </source>
</evidence>
<dbReference type="Gene3D" id="3.10.350.10">
    <property type="entry name" value="LysM domain"/>
    <property type="match status" value="2"/>
</dbReference>
<dbReference type="InterPro" id="IPR018392">
    <property type="entry name" value="LysM"/>
</dbReference>
<dbReference type="RefSeq" id="WP_419151683.1">
    <property type="nucleotide sequence ID" value="NZ_JAUSTR010000003.1"/>
</dbReference>